<name>A0A0U0Y797_9MYCO</name>
<protein>
    <submittedName>
        <fullName evidence="2">Uncharacterized protein</fullName>
    </submittedName>
</protein>
<dbReference type="AlphaFoldDB" id="A0A0U0Y797"/>
<keyword evidence="1" id="KW-0472">Membrane</keyword>
<evidence type="ECO:0000313" key="4">
    <source>
        <dbReference type="EMBL" id="RIT39527.1"/>
    </source>
</evidence>
<reference evidence="4 7" key="3">
    <citation type="submission" date="2018-08" db="EMBL/GenBank/DDBJ databases">
        <title>Linezolid Resistance in Mycobacterium abscessus: MIC Distribution and Comprehensive Investigation of Resistance Mechanisms.</title>
        <authorList>
            <person name="Ye M."/>
            <person name="Xu L."/>
            <person name="Zou Y."/>
            <person name="Li B."/>
            <person name="Guo Q."/>
            <person name="Zhang Y."/>
            <person name="Zhan M."/>
            <person name="Xu B."/>
            <person name="Yu F."/>
            <person name="Zhang Z."/>
            <person name="Chu H."/>
        </authorList>
    </citation>
    <scope>NUCLEOTIDE SEQUENCE [LARGE SCALE GENOMIC DNA]</scope>
    <source>
        <strain evidence="4 7">G143</strain>
    </source>
</reference>
<evidence type="ECO:0000313" key="7">
    <source>
        <dbReference type="Proteomes" id="UP000284557"/>
    </source>
</evidence>
<dbReference type="Proteomes" id="UP000284557">
    <property type="component" value="Unassembled WGS sequence"/>
</dbReference>
<dbReference type="Proteomes" id="UP000038487">
    <property type="component" value="Unassembled WGS sequence"/>
</dbReference>
<sequence length="122" mass="13052">MSGRKRYARVGGFVIAFLAAVCFLGPAAHGQMFGWRAAVVGTSPATSLLPEEIHEHVKSSVNSAVTRIRQQPTSIPVPFALVLTSLLGASLLALLAARGFVFSRAPDNLGRQRLITIGIDRR</sequence>
<accession>A0A0U0Y797</accession>
<evidence type="ECO:0000313" key="5">
    <source>
        <dbReference type="Proteomes" id="UP000038487"/>
    </source>
</evidence>
<dbReference type="EMBL" id="CSUW01000009">
    <property type="protein sequence ID" value="CPT50009.1"/>
    <property type="molecule type" value="Genomic_DNA"/>
</dbReference>
<evidence type="ECO:0000313" key="3">
    <source>
        <dbReference type="EMBL" id="CPV31647.1"/>
    </source>
</evidence>
<dbReference type="PATRIC" id="fig|36809.5.peg.3148"/>
<proteinExistence type="predicted"/>
<evidence type="ECO:0000256" key="1">
    <source>
        <dbReference type="SAM" id="Phobius"/>
    </source>
</evidence>
<dbReference type="EMBL" id="CSWP01000001">
    <property type="protein sequence ID" value="CPV31647.1"/>
    <property type="molecule type" value="Genomic_DNA"/>
</dbReference>
<keyword evidence="1" id="KW-0812">Transmembrane</keyword>
<feature type="transmembrane region" description="Helical" evidence="1">
    <location>
        <begin position="79"/>
        <end position="101"/>
    </location>
</feature>
<evidence type="ECO:0000313" key="2">
    <source>
        <dbReference type="EMBL" id="CPT50009.1"/>
    </source>
</evidence>
<evidence type="ECO:0000313" key="6">
    <source>
        <dbReference type="Proteomes" id="UP000045782"/>
    </source>
</evidence>
<gene>
    <name evidence="4" type="ORF">D2E76_12400</name>
    <name evidence="2" type="ORF">ERS075527_03721</name>
    <name evidence="3" type="ORF">ERS075579_00256</name>
</gene>
<dbReference type="Proteomes" id="UP000045782">
    <property type="component" value="Unassembled WGS sequence"/>
</dbReference>
<reference evidence="3 6" key="1">
    <citation type="submission" date="2015-03" db="EMBL/GenBank/DDBJ databases">
        <authorList>
            <person name="Murphy D."/>
        </authorList>
    </citation>
    <scope>NUCLEOTIDE SEQUENCE [LARGE SCALE GENOMIC DNA]</scope>
    <source>
        <strain evidence="3 6">PAP088</strain>
    </source>
</reference>
<organism evidence="2 5">
    <name type="scientific">Mycobacteroides abscessus</name>
    <dbReference type="NCBI Taxonomy" id="36809"/>
    <lineage>
        <taxon>Bacteria</taxon>
        <taxon>Bacillati</taxon>
        <taxon>Actinomycetota</taxon>
        <taxon>Actinomycetes</taxon>
        <taxon>Mycobacteriales</taxon>
        <taxon>Mycobacteriaceae</taxon>
        <taxon>Mycobacteroides</taxon>
    </lineage>
</organism>
<reference evidence="2 5" key="2">
    <citation type="submission" date="2015-03" db="EMBL/GenBank/DDBJ databases">
        <authorList>
            <consortium name="Pathogen Informatics"/>
            <person name="Murphy D."/>
        </authorList>
    </citation>
    <scope>NUCLEOTIDE SEQUENCE [LARGE SCALE GENOMIC DNA]</scope>
    <source>
        <strain evidence="2 5">PAP036</strain>
    </source>
</reference>
<keyword evidence="1" id="KW-1133">Transmembrane helix</keyword>
<dbReference type="EMBL" id="QXBN01000008">
    <property type="protein sequence ID" value="RIT39527.1"/>
    <property type="molecule type" value="Genomic_DNA"/>
</dbReference>